<dbReference type="GO" id="GO:0008914">
    <property type="term" value="F:leucyl-tRNA--protein transferase activity"/>
    <property type="evidence" value="ECO:0007669"/>
    <property type="project" value="InterPro"/>
</dbReference>
<dbReference type="EMBL" id="CP039852">
    <property type="protein sequence ID" value="QCZ93332.1"/>
    <property type="molecule type" value="Genomic_DNA"/>
</dbReference>
<sequence>MKFGITQTFSCSYLPDEHEQLLVFAEKDQNFAWRYGQLIQAGFRRSGAQIYRPHCPSCSACQSIRILVDEFTPSKSQKRVLSRNAHLSSTLAFAPRDAYYELYERYITQRHADGSMYPPNRQQFESFILCEWKSPIFVEAYEGDELVAVAVTDNIDNDNEHQAYSALYTFYAPDRLKHSPGTWMIMQQVLHAKANHKQYLYLGYQIDDCAKMNYKRRFYPNERFYNNDWHRFDKK</sequence>
<organism evidence="6 7">
    <name type="scientific">Salinimonas iocasae</name>
    <dbReference type="NCBI Taxonomy" id="2572577"/>
    <lineage>
        <taxon>Bacteria</taxon>
        <taxon>Pseudomonadati</taxon>
        <taxon>Pseudomonadota</taxon>
        <taxon>Gammaproteobacteria</taxon>
        <taxon>Alteromonadales</taxon>
        <taxon>Alteromonadaceae</taxon>
        <taxon>Alteromonas/Salinimonas group</taxon>
        <taxon>Salinimonas</taxon>
    </lineage>
</organism>
<reference evidence="6 7" key="1">
    <citation type="submission" date="2019-04" db="EMBL/GenBank/DDBJ databases">
        <title>Salinimonas iocasae sp. nov., a halophilic bacterium isolated from the outer tube casing of tubeworms in Okinawa Trough.</title>
        <authorList>
            <person name="Zhang H."/>
            <person name="Wang H."/>
            <person name="Li C."/>
        </authorList>
    </citation>
    <scope>NUCLEOTIDE SEQUENCE [LARGE SCALE GENOMIC DNA]</scope>
    <source>
        <strain evidence="6 7">KX18D6</strain>
    </source>
</reference>
<dbReference type="InterPro" id="IPR016181">
    <property type="entry name" value="Acyl_CoA_acyltransferase"/>
</dbReference>
<dbReference type="GO" id="GO:0005737">
    <property type="term" value="C:cytoplasm"/>
    <property type="evidence" value="ECO:0007669"/>
    <property type="project" value="TreeGrafter"/>
</dbReference>
<proteinExistence type="predicted"/>
<keyword evidence="7" id="KW-1185">Reference proteome</keyword>
<dbReference type="EC" id="2.3.2.8" evidence="6"/>
<dbReference type="GO" id="GO:0071596">
    <property type="term" value="P:ubiquitin-dependent protein catabolic process via the N-end rule pathway"/>
    <property type="evidence" value="ECO:0007669"/>
    <property type="project" value="InterPro"/>
</dbReference>
<keyword evidence="2 6" id="KW-0808">Transferase</keyword>
<dbReference type="Pfam" id="PF04376">
    <property type="entry name" value="ATE_N"/>
    <property type="match status" value="1"/>
</dbReference>
<dbReference type="PANTHER" id="PTHR21367:SF1">
    <property type="entry name" value="ARGINYL-TRNA--PROTEIN TRANSFERASE 1"/>
    <property type="match status" value="1"/>
</dbReference>
<feature type="domain" description="N-end rule aminoacyl transferase C-terminal" evidence="5">
    <location>
        <begin position="99"/>
        <end position="223"/>
    </location>
</feature>
<dbReference type="NCBIfam" id="NF002342">
    <property type="entry name" value="PRK01305.1-3"/>
    <property type="match status" value="1"/>
</dbReference>
<dbReference type="InterPro" id="IPR030700">
    <property type="entry name" value="N-end_Aminoacyl_Trfase"/>
</dbReference>
<dbReference type="InterPro" id="IPR007471">
    <property type="entry name" value="N-end_Aminoacyl_Trfase_N"/>
</dbReference>
<evidence type="ECO:0000313" key="6">
    <source>
        <dbReference type="EMBL" id="QCZ93332.1"/>
    </source>
</evidence>
<dbReference type="PIRSF" id="PIRSF037208">
    <property type="entry name" value="ATE_pro_prd"/>
    <property type="match status" value="1"/>
</dbReference>
<dbReference type="NCBIfam" id="NF002345">
    <property type="entry name" value="PRK01305.2-2"/>
    <property type="match status" value="1"/>
</dbReference>
<evidence type="ECO:0000256" key="3">
    <source>
        <dbReference type="ARBA" id="ARBA00023315"/>
    </source>
</evidence>
<dbReference type="PANTHER" id="PTHR21367">
    <property type="entry name" value="ARGININE-TRNA-PROTEIN TRANSFERASE 1"/>
    <property type="match status" value="1"/>
</dbReference>
<protein>
    <submittedName>
        <fullName evidence="6">Arginyltransferase</fullName>
        <ecNumber evidence="6">2.3.2.8</ecNumber>
    </submittedName>
</protein>
<dbReference type="OrthoDB" id="9782022at2"/>
<name>A0A5B7YCA4_9ALTE</name>
<dbReference type="GO" id="GO:0004057">
    <property type="term" value="F:arginyl-tRNA--protein transferase activity"/>
    <property type="evidence" value="ECO:0007669"/>
    <property type="project" value="UniProtKB-EC"/>
</dbReference>
<evidence type="ECO:0000256" key="1">
    <source>
        <dbReference type="ARBA" id="ARBA00022490"/>
    </source>
</evidence>
<accession>A0A5B7YCA4</accession>
<evidence type="ECO:0000259" key="5">
    <source>
        <dbReference type="Pfam" id="PF04377"/>
    </source>
</evidence>
<evidence type="ECO:0000313" key="7">
    <source>
        <dbReference type="Proteomes" id="UP000304912"/>
    </source>
</evidence>
<dbReference type="KEGG" id="salk:FBQ74_07460"/>
<dbReference type="AlphaFoldDB" id="A0A5B7YCA4"/>
<gene>
    <name evidence="6" type="ORF">FBQ74_07460</name>
</gene>
<dbReference type="InterPro" id="IPR007472">
    <property type="entry name" value="N-end_Aminoacyl_Trfase_C"/>
</dbReference>
<feature type="domain" description="N-end aminoacyl transferase N-terminal" evidence="4">
    <location>
        <begin position="10"/>
        <end position="79"/>
    </location>
</feature>
<dbReference type="Pfam" id="PF04377">
    <property type="entry name" value="ATE_C"/>
    <property type="match status" value="1"/>
</dbReference>
<keyword evidence="3 6" id="KW-0012">Acyltransferase</keyword>
<dbReference type="NCBIfam" id="NF002346">
    <property type="entry name" value="PRK01305.2-3"/>
    <property type="match status" value="1"/>
</dbReference>
<dbReference type="Proteomes" id="UP000304912">
    <property type="component" value="Chromosome"/>
</dbReference>
<dbReference type="InterPro" id="IPR017138">
    <property type="entry name" value="Asp_Glu_LeuTrfase"/>
</dbReference>
<dbReference type="RefSeq" id="WP_139756077.1">
    <property type="nucleotide sequence ID" value="NZ_CP039852.1"/>
</dbReference>
<keyword evidence="1" id="KW-0963">Cytoplasm</keyword>
<evidence type="ECO:0000259" key="4">
    <source>
        <dbReference type="Pfam" id="PF04376"/>
    </source>
</evidence>
<evidence type="ECO:0000256" key="2">
    <source>
        <dbReference type="ARBA" id="ARBA00022679"/>
    </source>
</evidence>
<dbReference type="SUPFAM" id="SSF55729">
    <property type="entry name" value="Acyl-CoA N-acyltransferases (Nat)"/>
    <property type="match status" value="1"/>
</dbReference>